<name>A0A918H1K6_9ACTN</name>
<dbReference type="Pfam" id="PF09587">
    <property type="entry name" value="PGA_cap"/>
    <property type="match status" value="1"/>
</dbReference>
<accession>A0A918H1K6</accession>
<comment type="caution">
    <text evidence="3">The sequence shown here is derived from an EMBL/GenBank/DDBJ whole genome shotgun (WGS) entry which is preliminary data.</text>
</comment>
<dbReference type="Proteomes" id="UP000646776">
    <property type="component" value="Unassembled WGS sequence"/>
</dbReference>
<protein>
    <recommendedName>
        <fullName evidence="2">Capsule synthesis protein CapA domain-containing protein</fullName>
    </recommendedName>
</protein>
<evidence type="ECO:0000256" key="1">
    <source>
        <dbReference type="ARBA" id="ARBA00005662"/>
    </source>
</evidence>
<evidence type="ECO:0000259" key="2">
    <source>
        <dbReference type="SMART" id="SM00854"/>
    </source>
</evidence>
<dbReference type="InterPro" id="IPR019079">
    <property type="entry name" value="Capsule_synth_CapA"/>
</dbReference>
<dbReference type="SMART" id="SM00854">
    <property type="entry name" value="PGA_cap"/>
    <property type="match status" value="1"/>
</dbReference>
<keyword evidence="4" id="KW-1185">Reference proteome</keyword>
<reference evidence="3" key="1">
    <citation type="journal article" date="2014" name="Int. J. Syst. Evol. Microbiol.">
        <title>Complete genome sequence of Corynebacterium casei LMG S-19264T (=DSM 44701T), isolated from a smear-ripened cheese.</title>
        <authorList>
            <consortium name="US DOE Joint Genome Institute (JGI-PGF)"/>
            <person name="Walter F."/>
            <person name="Albersmeier A."/>
            <person name="Kalinowski J."/>
            <person name="Ruckert C."/>
        </authorList>
    </citation>
    <scope>NUCLEOTIDE SEQUENCE</scope>
    <source>
        <strain evidence="3">JCM 4125</strain>
    </source>
</reference>
<evidence type="ECO:0000313" key="3">
    <source>
        <dbReference type="EMBL" id="GGT29568.1"/>
    </source>
</evidence>
<reference evidence="3" key="2">
    <citation type="submission" date="2020-09" db="EMBL/GenBank/DDBJ databases">
        <authorList>
            <person name="Sun Q."/>
            <person name="Ohkuma M."/>
        </authorList>
    </citation>
    <scope>NUCLEOTIDE SEQUENCE</scope>
    <source>
        <strain evidence="3">JCM 4125</strain>
    </source>
</reference>
<proteinExistence type="inferred from homology"/>
<sequence length="369" mass="39311">MGGGVVTLFLCGDVMLGRGVDQILAHPGSPRLREDCVGDARSYVRLAEAVSGPIPAPVPWAWPWGEALRLLEESAPDVRIVNLETAVTGGGDFSPGKAVHYRMHPANLPALTVARPDVCVLANNHVLDFGRRGLTETLDSLDRAGLRTAGAGRGPEEACAPAAVPVPAGGRVLVFALGTRSAGVPPEWAATPDAAGVACLPGLSAEAADTVVRRVRRARRPGDLAVVSVHWGSNWGHRVARDQVRFAHALVDGGVDVVHGHSSHHPRRVEVYRGRLVLHGCGDFIDDYEGIGGHEEYRDDLRLAYLATVAADSGRLADLRMVPLRARRMRLETPTDADRAWLRATLDRVSDGLGVTLDADGTLGAAWSR</sequence>
<organism evidence="3 4">
    <name type="scientific">Streptomyces phaeofaciens</name>
    <dbReference type="NCBI Taxonomy" id="68254"/>
    <lineage>
        <taxon>Bacteria</taxon>
        <taxon>Bacillati</taxon>
        <taxon>Actinomycetota</taxon>
        <taxon>Actinomycetes</taxon>
        <taxon>Kitasatosporales</taxon>
        <taxon>Streptomycetaceae</taxon>
        <taxon>Streptomyces</taxon>
    </lineage>
</organism>
<comment type="similarity">
    <text evidence="1">Belongs to the CapA family.</text>
</comment>
<gene>
    <name evidence="3" type="ORF">GCM10010226_01720</name>
</gene>
<dbReference type="InterPro" id="IPR029052">
    <property type="entry name" value="Metallo-depent_PP-like"/>
</dbReference>
<dbReference type="AlphaFoldDB" id="A0A918H1K6"/>
<dbReference type="PANTHER" id="PTHR33393:SF11">
    <property type="entry name" value="POLYGLUTAMINE SYNTHESIS ACCESSORY PROTEIN RV0574C-RELATED"/>
    <property type="match status" value="1"/>
</dbReference>
<feature type="domain" description="Capsule synthesis protein CapA" evidence="2">
    <location>
        <begin position="7"/>
        <end position="288"/>
    </location>
</feature>
<dbReference type="SUPFAM" id="SSF56300">
    <property type="entry name" value="Metallo-dependent phosphatases"/>
    <property type="match status" value="1"/>
</dbReference>
<dbReference type="EMBL" id="BMSA01000001">
    <property type="protein sequence ID" value="GGT29568.1"/>
    <property type="molecule type" value="Genomic_DNA"/>
</dbReference>
<dbReference type="PANTHER" id="PTHR33393">
    <property type="entry name" value="POLYGLUTAMINE SYNTHESIS ACCESSORY PROTEIN RV0574C-RELATED"/>
    <property type="match status" value="1"/>
</dbReference>
<evidence type="ECO:0000313" key="4">
    <source>
        <dbReference type="Proteomes" id="UP000646776"/>
    </source>
</evidence>
<dbReference type="InterPro" id="IPR052169">
    <property type="entry name" value="CW_Biosynth-Accessory"/>
</dbReference>
<dbReference type="CDD" id="cd07381">
    <property type="entry name" value="MPP_CapA"/>
    <property type="match status" value="1"/>
</dbReference>
<dbReference type="RefSeq" id="WP_189706354.1">
    <property type="nucleotide sequence ID" value="NZ_BMSA01000001.1"/>
</dbReference>
<dbReference type="Gene3D" id="3.60.21.10">
    <property type="match status" value="1"/>
</dbReference>